<keyword evidence="1" id="KW-0472">Membrane</keyword>
<evidence type="ECO:0008006" key="4">
    <source>
        <dbReference type="Google" id="ProtNLM"/>
    </source>
</evidence>
<dbReference type="Proteomes" id="UP000186559">
    <property type="component" value="Chromosome"/>
</dbReference>
<protein>
    <recommendedName>
        <fullName evidence="4">Tetratricopeptide repeat-like domain-containing protein</fullName>
    </recommendedName>
</protein>
<reference evidence="2 3" key="1">
    <citation type="submission" date="2016-03" db="EMBL/GenBank/DDBJ databases">
        <title>Deep-sea bacteria in the southern Pacific.</title>
        <authorList>
            <person name="Tang K."/>
        </authorList>
    </citation>
    <scope>NUCLEOTIDE SEQUENCE [LARGE SCALE GENOMIC DNA]</scope>
    <source>
        <strain evidence="2 3">JLT2016</strain>
    </source>
</reference>
<keyword evidence="1" id="KW-0812">Transmembrane</keyword>
<dbReference type="STRING" id="1229727.Ga0080559_TMP4464"/>
<keyword evidence="1" id="KW-1133">Transmembrane helix</keyword>
<keyword evidence="3" id="KW-1185">Reference proteome</keyword>
<gene>
    <name evidence="2" type="ORF">Ga0080559_TMP4464</name>
</gene>
<dbReference type="KEGG" id="tpro:Ga0080559_TMP4464"/>
<organism evidence="2 3">
    <name type="scientific">Salipiger profundus</name>
    <dbReference type="NCBI Taxonomy" id="1229727"/>
    <lineage>
        <taxon>Bacteria</taxon>
        <taxon>Pseudomonadati</taxon>
        <taxon>Pseudomonadota</taxon>
        <taxon>Alphaproteobacteria</taxon>
        <taxon>Rhodobacterales</taxon>
        <taxon>Roseobacteraceae</taxon>
        <taxon>Salipiger</taxon>
    </lineage>
</organism>
<name>A0A1U7DB29_9RHOB</name>
<dbReference type="EMBL" id="CP014796">
    <property type="protein sequence ID" value="APX25260.1"/>
    <property type="molecule type" value="Genomic_DNA"/>
</dbReference>
<sequence length="218" mass="23152">MSDTDSFIDEVTEEVRRDRLFGLMKRYGWVAVLLVLVLVGGAAWREYAASRDRAEAQELGDRILAALDAEAPEARAEALAEIDAPTPGTQALVAMLGAAEAKAAGNAEDAAARLEAVSTNGDVAEIYREMASFKALTSAASNYSLEDRRIGLEALAVPGKPLRLLAEEQLALLDVEAGNTDDAIARLQRIIEDSETTAGLRQRASQLIVALGGELDAG</sequence>
<proteinExistence type="predicted"/>
<evidence type="ECO:0000313" key="3">
    <source>
        <dbReference type="Proteomes" id="UP000186559"/>
    </source>
</evidence>
<accession>A0A1U7DB29</accession>
<feature type="transmembrane region" description="Helical" evidence="1">
    <location>
        <begin position="27"/>
        <end position="44"/>
    </location>
</feature>
<dbReference type="OrthoDB" id="7173339at2"/>
<dbReference type="RefSeq" id="WP_076624877.1">
    <property type="nucleotide sequence ID" value="NZ_BMEW01000006.1"/>
</dbReference>
<evidence type="ECO:0000313" key="2">
    <source>
        <dbReference type="EMBL" id="APX25260.1"/>
    </source>
</evidence>
<dbReference type="AlphaFoldDB" id="A0A1U7DB29"/>
<evidence type="ECO:0000256" key="1">
    <source>
        <dbReference type="SAM" id="Phobius"/>
    </source>
</evidence>